<sequence>MTRISVNELDEEYNHAGSLVMMWQGQPFTGIAFQMSPQGTLWCEQAYVEGTLTGISKEWYLNGQLKSQTEYKWNRIHGRDQEWYAGGQAKSNSSYELGIVLSEQQWDKQSNLVKDYQLEQGSAPYTELVRERAIFQKYGLA</sequence>
<evidence type="ECO:0008006" key="3">
    <source>
        <dbReference type="Google" id="ProtNLM"/>
    </source>
</evidence>
<dbReference type="OrthoDB" id="4563261at2"/>
<dbReference type="EMBL" id="VMRJ01000004">
    <property type="protein sequence ID" value="TVT38969.1"/>
    <property type="molecule type" value="Genomic_DNA"/>
</dbReference>
<keyword evidence="2" id="KW-1185">Reference proteome</keyword>
<gene>
    <name evidence="1" type="ORF">FNT36_14955</name>
</gene>
<dbReference type="Proteomes" id="UP000317624">
    <property type="component" value="Unassembled WGS sequence"/>
</dbReference>
<comment type="caution">
    <text evidence="1">The sequence shown here is derived from an EMBL/GenBank/DDBJ whole genome shotgun (WGS) entry which is preliminary data.</text>
</comment>
<accession>A0A558BR30</accession>
<evidence type="ECO:0000313" key="2">
    <source>
        <dbReference type="Proteomes" id="UP000317624"/>
    </source>
</evidence>
<name>A0A558BR30_9BACT</name>
<reference evidence="1 2" key="1">
    <citation type="submission" date="2019-07" db="EMBL/GenBank/DDBJ databases">
        <title>Hymenobacter sp. straun FUR1 Genome sequencing and assembly.</title>
        <authorList>
            <person name="Chhetri G."/>
        </authorList>
    </citation>
    <scope>NUCLEOTIDE SEQUENCE [LARGE SCALE GENOMIC DNA]</scope>
    <source>
        <strain evidence="1 2">Fur1</strain>
    </source>
</reference>
<dbReference type="RefSeq" id="WP_144849364.1">
    <property type="nucleotide sequence ID" value="NZ_VMRJ01000004.1"/>
</dbReference>
<organism evidence="1 2">
    <name type="scientific">Hymenobacter setariae</name>
    <dbReference type="NCBI Taxonomy" id="2594794"/>
    <lineage>
        <taxon>Bacteria</taxon>
        <taxon>Pseudomonadati</taxon>
        <taxon>Bacteroidota</taxon>
        <taxon>Cytophagia</taxon>
        <taxon>Cytophagales</taxon>
        <taxon>Hymenobacteraceae</taxon>
        <taxon>Hymenobacter</taxon>
    </lineage>
</organism>
<proteinExistence type="predicted"/>
<dbReference type="AlphaFoldDB" id="A0A558BR30"/>
<evidence type="ECO:0000313" key="1">
    <source>
        <dbReference type="EMBL" id="TVT38969.1"/>
    </source>
</evidence>
<protein>
    <recommendedName>
        <fullName evidence="3">Toxin-antitoxin system YwqK family antitoxin</fullName>
    </recommendedName>
</protein>
<dbReference type="Gene3D" id="2.20.110.10">
    <property type="entry name" value="Histone H3 K4-specific methyltransferase SET7/9 N-terminal domain"/>
    <property type="match status" value="1"/>
</dbReference>
<dbReference type="SUPFAM" id="SSF82185">
    <property type="entry name" value="Histone H3 K4-specific methyltransferase SET7/9 N-terminal domain"/>
    <property type="match status" value="1"/>
</dbReference>